<name>A0ABR4DDN0_9PEZI</name>
<sequence length="115" mass="12356">MAVARCRGCQRQDDLTNGTIVDLTIHDNDIATRFPGLPCPDGQLQQTIALPSHPSMMTIVYPFNDSTGRVSHPHSSILGCEDELWCFLLGDVIGLPLSGSACTVMVSVSLGRSVE</sequence>
<dbReference type="EMBL" id="JAZGUE010000004">
    <property type="protein sequence ID" value="KAL2267734.1"/>
    <property type="molecule type" value="Genomic_DNA"/>
</dbReference>
<keyword evidence="2" id="KW-1185">Reference proteome</keyword>
<dbReference type="Proteomes" id="UP001600064">
    <property type="component" value="Unassembled WGS sequence"/>
</dbReference>
<dbReference type="GeneID" id="98126209"/>
<organism evidence="1 2">
    <name type="scientific">Remersonia thermophila</name>
    <dbReference type="NCBI Taxonomy" id="72144"/>
    <lineage>
        <taxon>Eukaryota</taxon>
        <taxon>Fungi</taxon>
        <taxon>Dikarya</taxon>
        <taxon>Ascomycota</taxon>
        <taxon>Pezizomycotina</taxon>
        <taxon>Sordariomycetes</taxon>
        <taxon>Sordariomycetidae</taxon>
        <taxon>Sordariales</taxon>
        <taxon>Sordariales incertae sedis</taxon>
        <taxon>Remersonia</taxon>
    </lineage>
</organism>
<protein>
    <submittedName>
        <fullName evidence="1">Uncharacterized protein</fullName>
    </submittedName>
</protein>
<reference evidence="1 2" key="1">
    <citation type="journal article" date="2024" name="Commun. Biol.">
        <title>Comparative genomic analysis of thermophilic fungi reveals convergent evolutionary adaptations and gene losses.</title>
        <authorList>
            <person name="Steindorff A.S."/>
            <person name="Aguilar-Pontes M.V."/>
            <person name="Robinson A.J."/>
            <person name="Andreopoulos B."/>
            <person name="LaButti K."/>
            <person name="Kuo A."/>
            <person name="Mondo S."/>
            <person name="Riley R."/>
            <person name="Otillar R."/>
            <person name="Haridas S."/>
            <person name="Lipzen A."/>
            <person name="Grimwood J."/>
            <person name="Schmutz J."/>
            <person name="Clum A."/>
            <person name="Reid I.D."/>
            <person name="Moisan M.C."/>
            <person name="Butler G."/>
            <person name="Nguyen T.T.M."/>
            <person name="Dewar K."/>
            <person name="Conant G."/>
            <person name="Drula E."/>
            <person name="Henrissat B."/>
            <person name="Hansel C."/>
            <person name="Singer S."/>
            <person name="Hutchinson M.I."/>
            <person name="de Vries R.P."/>
            <person name="Natvig D.O."/>
            <person name="Powell A.J."/>
            <person name="Tsang A."/>
            <person name="Grigoriev I.V."/>
        </authorList>
    </citation>
    <scope>NUCLEOTIDE SEQUENCE [LARGE SCALE GENOMIC DNA]</scope>
    <source>
        <strain evidence="1 2">ATCC 22073</strain>
    </source>
</reference>
<evidence type="ECO:0000313" key="1">
    <source>
        <dbReference type="EMBL" id="KAL2267734.1"/>
    </source>
</evidence>
<comment type="caution">
    <text evidence="1">The sequence shown here is derived from an EMBL/GenBank/DDBJ whole genome shotgun (WGS) entry which is preliminary data.</text>
</comment>
<proteinExistence type="predicted"/>
<gene>
    <name evidence="1" type="ORF">VTJ83DRAFT_5011</name>
</gene>
<dbReference type="RefSeq" id="XP_070866461.1">
    <property type="nucleotide sequence ID" value="XM_071011565.1"/>
</dbReference>
<evidence type="ECO:0000313" key="2">
    <source>
        <dbReference type="Proteomes" id="UP001600064"/>
    </source>
</evidence>
<accession>A0ABR4DDN0</accession>